<keyword evidence="1" id="KW-0812">Transmembrane</keyword>
<dbReference type="AlphaFoldDB" id="M7NGN1"/>
<accession>M7NGN1</accession>
<dbReference type="Proteomes" id="UP000012015">
    <property type="component" value="Unassembled WGS sequence"/>
</dbReference>
<organism evidence="2 3">
    <name type="scientific">Paeniglutamicibacter gangotriensis Lz1y</name>
    <dbReference type="NCBI Taxonomy" id="1276920"/>
    <lineage>
        <taxon>Bacteria</taxon>
        <taxon>Bacillati</taxon>
        <taxon>Actinomycetota</taxon>
        <taxon>Actinomycetes</taxon>
        <taxon>Micrococcales</taxon>
        <taxon>Micrococcaceae</taxon>
        <taxon>Paeniglutamicibacter</taxon>
    </lineage>
</organism>
<name>M7NGN1_9MICC</name>
<keyword evidence="1" id="KW-0472">Membrane</keyword>
<sequence>MANLAHEVPTKTLPSKSGPLIAFVLLAFSIWLVFINDNTFLLIPPVVIAVWCVKGLRRNRWYWLPLIPSIVGIALMMVALIIGWTSTT</sequence>
<evidence type="ECO:0000256" key="1">
    <source>
        <dbReference type="SAM" id="Phobius"/>
    </source>
</evidence>
<gene>
    <name evidence="2" type="ORF">ADIAG_03053</name>
</gene>
<keyword evidence="1" id="KW-1133">Transmembrane helix</keyword>
<feature type="transmembrane region" description="Helical" evidence="1">
    <location>
        <begin position="20"/>
        <end position="51"/>
    </location>
</feature>
<protein>
    <submittedName>
        <fullName evidence="2">Uncharacterized protein</fullName>
    </submittedName>
</protein>
<keyword evidence="3" id="KW-1185">Reference proteome</keyword>
<dbReference type="EMBL" id="AOCK01000009">
    <property type="protein sequence ID" value="EMQ97673.1"/>
    <property type="molecule type" value="Genomic_DNA"/>
</dbReference>
<comment type="caution">
    <text evidence="2">The sequence shown here is derived from an EMBL/GenBank/DDBJ whole genome shotgun (WGS) entry which is preliminary data.</text>
</comment>
<evidence type="ECO:0000313" key="3">
    <source>
        <dbReference type="Proteomes" id="UP000012015"/>
    </source>
</evidence>
<feature type="transmembrane region" description="Helical" evidence="1">
    <location>
        <begin position="63"/>
        <end position="84"/>
    </location>
</feature>
<proteinExistence type="predicted"/>
<evidence type="ECO:0000313" key="2">
    <source>
        <dbReference type="EMBL" id="EMQ97673.1"/>
    </source>
</evidence>
<reference evidence="2 3" key="1">
    <citation type="journal article" date="2013" name="Genome Announc.">
        <title>Draft Genome Sequence of Arthrobacter gangotriensis Strain Lz1yT, Isolated from a Penguin Rookery Soil Sample Collected in Antarctica, near the Indian Station Dakshin Gangotri.</title>
        <authorList>
            <person name="Shivaji S."/>
            <person name="Ara S."/>
            <person name="Bandi S."/>
            <person name="Singh A."/>
            <person name="Kumar Pinnaka A."/>
        </authorList>
    </citation>
    <scope>NUCLEOTIDE SEQUENCE [LARGE SCALE GENOMIC DNA]</scope>
    <source>
        <strain evidence="2 3">Lz1y</strain>
    </source>
</reference>